<dbReference type="InterPro" id="IPR039425">
    <property type="entry name" value="RNA_pol_sigma-70-like"/>
</dbReference>
<dbReference type="SUPFAM" id="SSF88659">
    <property type="entry name" value="Sigma3 and sigma4 domains of RNA polymerase sigma factors"/>
    <property type="match status" value="1"/>
</dbReference>
<comment type="similarity">
    <text evidence="1">Belongs to the sigma-70 factor family. ECF subfamily.</text>
</comment>
<keyword evidence="2" id="KW-0805">Transcription regulation</keyword>
<dbReference type="InterPro" id="IPR014284">
    <property type="entry name" value="RNA_pol_sigma-70_dom"/>
</dbReference>
<feature type="domain" description="RNA polymerase sigma-70 region 2" evidence="5">
    <location>
        <begin position="20"/>
        <end position="83"/>
    </location>
</feature>
<dbReference type="Gene3D" id="1.10.1740.10">
    <property type="match status" value="1"/>
</dbReference>
<organism evidence="7 8">
    <name type="scientific">Fredinandcohnia salidurans</name>
    <dbReference type="NCBI Taxonomy" id="2595041"/>
    <lineage>
        <taxon>Bacteria</taxon>
        <taxon>Bacillati</taxon>
        <taxon>Bacillota</taxon>
        <taxon>Bacilli</taxon>
        <taxon>Bacillales</taxon>
        <taxon>Bacillaceae</taxon>
        <taxon>Fredinandcohnia</taxon>
    </lineage>
</organism>
<dbReference type="InterPro" id="IPR007627">
    <property type="entry name" value="RNA_pol_sigma70_r2"/>
</dbReference>
<evidence type="ECO:0000259" key="5">
    <source>
        <dbReference type="Pfam" id="PF04542"/>
    </source>
</evidence>
<evidence type="ECO:0000313" key="7">
    <source>
        <dbReference type="EMBL" id="MFD1779084.1"/>
    </source>
</evidence>
<dbReference type="CDD" id="cd06171">
    <property type="entry name" value="Sigma70_r4"/>
    <property type="match status" value="1"/>
</dbReference>
<dbReference type="Gene3D" id="1.10.10.10">
    <property type="entry name" value="Winged helix-like DNA-binding domain superfamily/Winged helix DNA-binding domain"/>
    <property type="match status" value="1"/>
</dbReference>
<dbReference type="PANTHER" id="PTHR43133:SF60">
    <property type="entry name" value="RNA POLYMERASE SIGMA FACTOR SIGV"/>
    <property type="match status" value="1"/>
</dbReference>
<evidence type="ECO:0000259" key="6">
    <source>
        <dbReference type="Pfam" id="PF08281"/>
    </source>
</evidence>
<reference evidence="8" key="1">
    <citation type="journal article" date="2019" name="Int. J. Syst. Evol. Microbiol.">
        <title>The Global Catalogue of Microorganisms (GCM) 10K type strain sequencing project: providing services to taxonomists for standard genome sequencing and annotation.</title>
        <authorList>
            <consortium name="The Broad Institute Genomics Platform"/>
            <consortium name="The Broad Institute Genome Sequencing Center for Infectious Disease"/>
            <person name="Wu L."/>
            <person name="Ma J."/>
        </authorList>
    </citation>
    <scope>NUCLEOTIDE SEQUENCE [LARGE SCALE GENOMIC DNA]</scope>
    <source>
        <strain evidence="8">CCUG 15531</strain>
    </source>
</reference>
<sequence>MKRELENTEEDKIQKVESLLNQNGTELKRIAYLYVKDHSLTEDILQEVFISCFKQMDYFREESSYKTRLIKITINKCKDALKRWSFRNIIYKENLDSSLVETRTPELHTVSKIEDIHLAKHILALPIKFREVIILYYYQDLSIEEISLILDVKNSTVKTRLHRARTKLRKKYELKSIVWNLSWRTTLAC</sequence>
<evidence type="ECO:0000256" key="2">
    <source>
        <dbReference type="ARBA" id="ARBA00023015"/>
    </source>
</evidence>
<dbReference type="InterPro" id="IPR036388">
    <property type="entry name" value="WH-like_DNA-bd_sf"/>
</dbReference>
<evidence type="ECO:0000256" key="1">
    <source>
        <dbReference type="ARBA" id="ARBA00010641"/>
    </source>
</evidence>
<comment type="caution">
    <text evidence="7">The sequence shown here is derived from an EMBL/GenBank/DDBJ whole genome shotgun (WGS) entry which is preliminary data.</text>
</comment>
<dbReference type="Pfam" id="PF08281">
    <property type="entry name" value="Sigma70_r4_2"/>
    <property type="match status" value="1"/>
</dbReference>
<dbReference type="InterPro" id="IPR013324">
    <property type="entry name" value="RNA_pol_sigma_r3/r4-like"/>
</dbReference>
<dbReference type="NCBIfam" id="TIGR02937">
    <property type="entry name" value="sigma70-ECF"/>
    <property type="match status" value="1"/>
</dbReference>
<dbReference type="EMBL" id="JBHUEK010000017">
    <property type="protein sequence ID" value="MFD1779084.1"/>
    <property type="molecule type" value="Genomic_DNA"/>
</dbReference>
<dbReference type="Pfam" id="PF04542">
    <property type="entry name" value="Sigma70_r2"/>
    <property type="match status" value="1"/>
</dbReference>
<protein>
    <submittedName>
        <fullName evidence="7">Sigma-70 family RNA polymerase sigma factor</fullName>
    </submittedName>
</protein>
<dbReference type="InterPro" id="IPR013249">
    <property type="entry name" value="RNA_pol_sigma70_r4_t2"/>
</dbReference>
<accession>A0ABW4MMB0</accession>
<feature type="domain" description="RNA polymerase sigma factor 70 region 4 type 2" evidence="6">
    <location>
        <begin position="122"/>
        <end position="168"/>
    </location>
</feature>
<dbReference type="RefSeq" id="WP_388037823.1">
    <property type="nucleotide sequence ID" value="NZ_JBHUEK010000017.1"/>
</dbReference>
<dbReference type="SUPFAM" id="SSF88946">
    <property type="entry name" value="Sigma2 domain of RNA polymerase sigma factors"/>
    <property type="match status" value="1"/>
</dbReference>
<keyword evidence="8" id="KW-1185">Reference proteome</keyword>
<dbReference type="PANTHER" id="PTHR43133">
    <property type="entry name" value="RNA POLYMERASE ECF-TYPE SIGMA FACTO"/>
    <property type="match status" value="1"/>
</dbReference>
<proteinExistence type="inferred from homology"/>
<name>A0ABW4MMB0_9BACI</name>
<evidence type="ECO:0000256" key="4">
    <source>
        <dbReference type="ARBA" id="ARBA00023163"/>
    </source>
</evidence>
<evidence type="ECO:0000313" key="8">
    <source>
        <dbReference type="Proteomes" id="UP001597227"/>
    </source>
</evidence>
<keyword evidence="3" id="KW-0731">Sigma factor</keyword>
<evidence type="ECO:0000256" key="3">
    <source>
        <dbReference type="ARBA" id="ARBA00023082"/>
    </source>
</evidence>
<keyword evidence="4" id="KW-0804">Transcription</keyword>
<gene>
    <name evidence="7" type="ORF">ACFSFW_10435</name>
</gene>
<dbReference type="Proteomes" id="UP001597227">
    <property type="component" value="Unassembled WGS sequence"/>
</dbReference>
<dbReference type="InterPro" id="IPR013325">
    <property type="entry name" value="RNA_pol_sigma_r2"/>
</dbReference>